<accession>A0ABZ0RH74</accession>
<organism evidence="2 3">
    <name type="scientific">Coraliomargarita algicola</name>
    <dbReference type="NCBI Taxonomy" id="3092156"/>
    <lineage>
        <taxon>Bacteria</taxon>
        <taxon>Pseudomonadati</taxon>
        <taxon>Verrucomicrobiota</taxon>
        <taxon>Opitutia</taxon>
        <taxon>Puniceicoccales</taxon>
        <taxon>Coraliomargaritaceae</taxon>
        <taxon>Coraliomargarita</taxon>
    </lineage>
</organism>
<feature type="signal peptide" evidence="1">
    <location>
        <begin position="1"/>
        <end position="24"/>
    </location>
</feature>
<feature type="chain" id="PRO_5045152014" description="PEP-CTERM protein-sorting domain-containing protein" evidence="1">
    <location>
        <begin position="25"/>
        <end position="238"/>
    </location>
</feature>
<evidence type="ECO:0000313" key="3">
    <source>
        <dbReference type="Proteomes" id="UP001324993"/>
    </source>
</evidence>
<protein>
    <recommendedName>
        <fullName evidence="4">PEP-CTERM protein-sorting domain-containing protein</fullName>
    </recommendedName>
</protein>
<sequence length="238" mass="25092">MKRSDTHTILYSLAFFASAMLANASTIINPNTPTSNIAANAGSSLNFLVGGTADDGGSSLTFDSSSTTLATGTDASIALATSHALDSIDGSYVTPTTGSNTNYFDSGTPPILTFTLDQVYDNIDSVILWNYSHDNEANLTKDFTITFFSDTGASNQVGIVESGQMALRDGAATSVAAEQFTFDATYSGIQSFTITLASNWNGNRVGLSEVRLTQIPEPQTFALLAGFCALGLAMLRRR</sequence>
<proteinExistence type="predicted"/>
<dbReference type="Proteomes" id="UP001324993">
    <property type="component" value="Chromosome"/>
</dbReference>
<dbReference type="RefSeq" id="WP_319832413.1">
    <property type="nucleotide sequence ID" value="NZ_CP138858.1"/>
</dbReference>
<name>A0ABZ0RH74_9BACT</name>
<dbReference type="EMBL" id="CP138858">
    <property type="protein sequence ID" value="WPJ95534.1"/>
    <property type="molecule type" value="Genomic_DNA"/>
</dbReference>
<evidence type="ECO:0008006" key="4">
    <source>
        <dbReference type="Google" id="ProtNLM"/>
    </source>
</evidence>
<keyword evidence="1" id="KW-0732">Signal</keyword>
<keyword evidence="3" id="KW-1185">Reference proteome</keyword>
<gene>
    <name evidence="2" type="ORF">SH580_19130</name>
</gene>
<evidence type="ECO:0000313" key="2">
    <source>
        <dbReference type="EMBL" id="WPJ95534.1"/>
    </source>
</evidence>
<evidence type="ECO:0000256" key="1">
    <source>
        <dbReference type="SAM" id="SignalP"/>
    </source>
</evidence>
<reference evidence="2 3" key="1">
    <citation type="submission" date="2023-11" db="EMBL/GenBank/DDBJ databases">
        <title>Coraliomargarita sp. nov., isolated from marine algae.</title>
        <authorList>
            <person name="Lee J.K."/>
            <person name="Baek J.H."/>
            <person name="Kim J.M."/>
            <person name="Choi D.G."/>
            <person name="Jeon C.O."/>
        </authorList>
    </citation>
    <scope>NUCLEOTIDE SEQUENCE [LARGE SCALE GENOMIC DNA]</scope>
    <source>
        <strain evidence="2 3">J2-16</strain>
    </source>
</reference>